<protein>
    <submittedName>
        <fullName evidence="1">Uncharacterized protein</fullName>
    </submittedName>
</protein>
<reference evidence="1" key="1">
    <citation type="journal article" date="2021" name="Proc. Natl. Acad. Sci. U.S.A.">
        <title>A Catalog of Tens of Thousands of Viruses from Human Metagenomes Reveals Hidden Associations with Chronic Diseases.</title>
        <authorList>
            <person name="Tisza M.J."/>
            <person name="Buck C.B."/>
        </authorList>
    </citation>
    <scope>NUCLEOTIDE SEQUENCE</scope>
    <source>
        <strain evidence="1">CtyhJ29</strain>
    </source>
</reference>
<name>A0A8S5SFR4_9CAUD</name>
<sequence>MRETSRVQDKKPGDNNERTINWSVFIYMEMNIRKPDLKIRL</sequence>
<organism evidence="1">
    <name type="scientific">Myoviridae sp. ctyhJ29</name>
    <dbReference type="NCBI Taxonomy" id="2827719"/>
    <lineage>
        <taxon>Viruses</taxon>
        <taxon>Duplodnaviria</taxon>
        <taxon>Heunggongvirae</taxon>
        <taxon>Uroviricota</taxon>
        <taxon>Caudoviricetes</taxon>
    </lineage>
</organism>
<dbReference type="EMBL" id="BK032588">
    <property type="protein sequence ID" value="DAF49790.1"/>
    <property type="molecule type" value="Genomic_DNA"/>
</dbReference>
<evidence type="ECO:0000313" key="1">
    <source>
        <dbReference type="EMBL" id="DAF49790.1"/>
    </source>
</evidence>
<accession>A0A8S5SFR4</accession>
<proteinExistence type="predicted"/>